<dbReference type="Gene3D" id="2.60.120.920">
    <property type="match status" value="1"/>
</dbReference>
<dbReference type="Proteomes" id="UP000663877">
    <property type="component" value="Unassembled WGS sequence"/>
</dbReference>
<dbReference type="Proteomes" id="UP000663832">
    <property type="component" value="Unassembled WGS sequence"/>
</dbReference>
<dbReference type="InterPro" id="IPR042469">
    <property type="entry name" value="HECTD3"/>
</dbReference>
<dbReference type="InterPro" id="IPR035983">
    <property type="entry name" value="Hect_E3_ubiquitin_ligase"/>
</dbReference>
<reference evidence="6" key="1">
    <citation type="submission" date="2021-02" db="EMBL/GenBank/DDBJ databases">
        <authorList>
            <person name="Nowell W R."/>
        </authorList>
    </citation>
    <scope>NUCLEOTIDE SEQUENCE</scope>
</reference>
<dbReference type="InterPro" id="IPR043136">
    <property type="entry name" value="B30.2/SPRY_sf"/>
</dbReference>
<dbReference type="PANTHER" id="PTHR46654">
    <property type="entry name" value="E3 UBIQUITIN-PROTEIN LIGASE HECTD3"/>
    <property type="match status" value="1"/>
</dbReference>
<accession>A0A814V4C4</accession>
<evidence type="ECO:0000259" key="4">
    <source>
        <dbReference type="PROSITE" id="PS50237"/>
    </source>
</evidence>
<dbReference type="EMBL" id="CAJNOM010000177">
    <property type="protein sequence ID" value="CAF1183996.1"/>
    <property type="molecule type" value="Genomic_DNA"/>
</dbReference>
<dbReference type="Pfam" id="PF00632">
    <property type="entry name" value="HECT"/>
    <property type="match status" value="1"/>
</dbReference>
<dbReference type="CDD" id="cd11709">
    <property type="entry name" value="SPRY"/>
    <property type="match status" value="1"/>
</dbReference>
<protein>
    <recommendedName>
        <fullName evidence="4">HECT domain-containing protein</fullName>
    </recommendedName>
</protein>
<evidence type="ECO:0000256" key="2">
    <source>
        <dbReference type="PROSITE-ProRule" id="PRU00104"/>
    </source>
</evidence>
<keyword evidence="7" id="KW-1185">Reference proteome</keyword>
<evidence type="ECO:0000256" key="3">
    <source>
        <dbReference type="SAM" id="MobiDB-lite"/>
    </source>
</evidence>
<dbReference type="Gene3D" id="3.90.1750.10">
    <property type="entry name" value="Hect, E3 ligase catalytic domains"/>
    <property type="match status" value="1"/>
</dbReference>
<sequence length="3041" mass="354052">MEQYFSELVSLIKSSDTISSIDPILSSFDDQEDVNFFLSRERHCNPNFTSEQQLITRIHQYLSVLTNTIEFQTWNANIDKILKETILKQMLNDFTEVQRTIKDNLGKPKQWRAALWQKLTNDNRYNRLTVSPRLRSVERKVSPSHLRLSPEPNRAVSATRDRNRLVASESEILAILTRSSKNVGTLKNILPILDRLIFDIKHNYNIQSIIQQFNTNFQKIRTEWKDRLTPEWIVTGDSTSNLEKFLWNPLTYLASIGAYPTTTMMIHDKKTFTGQWVAGAVMAHIDIHHILHAEKHYQSGKMDSSLFFDFHLETFRQLYHLIEQLSNNTETHVNNNLKFILNMCLRLFTTHLRYLSLLTSGDWIEYPTEEEWQTWFNTLLSLTTNESENTICARQAAKAMICILEKQILSFSDRLIYMSQYILENRYPILTEEFSITLTHNTNIMAWIDYLCDEHEEKNQIWAILISLINLYDHSSRSMQQILERFQQLLFVRLINGDTSIISVFIQYLSLFFNQCMIDNNLLASFLVGLSVLNVIEDPMRFTTIYTTILPILSDFILKHIAQSEINDKPQFRFTAWLLGKISHLLITGPPKHLLEIKYAEILKSPLFSCGCETNTMNEALFQSSMASYSQLTLTDHIVETTSDDQEFLMSVYNNTDSGAQLLSKMRTFSKDKHRSLQKSIEQQANNACAHLFAVYLKHYRQVNLAIEELSRINTTKPHQKLLSLYEYANRVQMTFATTRGQGGNCEELYEQIRMRTLFLLSSIKESQWIPIIESSQQRSKNKSSRLLQQTFNVCLRFKKLMTANKKHNDQKANREEVMHRTIVSYVYGDQSRWELDELLQCMSYQHERAMLRWVTYRFIYTFLQKCIQIEENHQMMNFLTIFLLNIRGTDIEWSYLDNIPAVNSRWKEEIGKVYYSMVNFLLLTLSQNNTKPVSLVFHVLNLTYTSNDIQYLHDYEFPQRLFTLFVTSCNQSVSFESKFIAYQWFRLYVLQLWEQTTNEETIKTLSEEKWIFNELKYLFSVEQNQVSKISFQHVALGSEKHEINQYLILLLRCITVYEHIRNRCATLEYFNQLWQMYRCSTNLITTLLVLKILRQILLFLPKEQVTILMKNFLAEILSTISNSIRSKEKSSEIITELIYIYRSIISTASPWQQIATEHIFNIIISNFNSFTPNNTDQMNHLLACLSILGGYIHPFGIGSIVQIYVEDQFDQETQLGVIIEIDMNSVFPYLVQYCRTNQTRWVTVDQLRIELDVLPPNLLDLPIDHTTIGKMFDALIDFVELDDSLFDSLLILSLKRRSIGVLYRLMTSKKLLEIFMEKPYVLIIAKLSTTALSTIHCLQPTDLHLLNKRHLEQYSLSLDRCEHPKQINDELQFHVWHNSPFKEEALMMNIDYTNLDNSQWKPVGSKQFVEDFKRGRVGNEDIRIAPMMPEITTQWMLEECGTHHRFPGRMYLMNETGGTSSITFTVGDLRLTYGKWYFCIRLVESQFLQIGWATNGFNPGTTAEVSQDQYSWFYDGSPFGTDDIRWKSNDVCGCGIEIDGNNTRINYWLNGHFLGTTFAHDFPVGSTETICNMRPNGSETTYYPCVTLRVNDTSLFSTCEWIFDPEDMSECPLPIGYKPLLLPTILTVVRYPFSAYMLSTDDRDNLYRSRSASSKMFLRDFVNQHHLETEFLVDANRLILTEESHGFPFMIDHLGSWTISFDFEVLFNHSQKDICLLTLGTTSSIRIPFEKVTNNTRIAIVFCVKNQQIKTYINHEYNISKVSVIIPLTLHLLPMIAVKMRNLGFWKDALPEEQIRYLLNSGLSHINSDYHRLTTYRKLANTWTFKAKQQDFLDESLVLMNQVRCETAKDETEQSAIELYGNTTYLVLNKSTRPWSEYTLILDIQIDHLPAQNEQLTLITLNSNVSIYLTHEGHLCVTVHQTKSHSTLKLNQYVRLVITVGGSSLKLYVDGVLYLDVNINEHQLLINDDHIDLFREHNITKNDILRIKCKSITFMTNCITDINDDLESSNHSLDHLVAPPYSILAPNLILSGHDQSLIKSVLKQHPTSNIYLIDQILREQHETTIKAMQDNKPLRQNNLLTKMNPSIDKYKLKNLLQFSNFDTDEKIITLGTVLFEHWTTLQVSNPSLSSDKNWFDQAVHHLDINKQFNEWINDSSLATIQGSDLTYQLLDLNRPSSEQIQTIDHHWKKTQYSHHNIPRDQFITLRTACEHGLISIYAHYTILTMLQVWSSDGSTLFPLEKFGDYTFLLTLFRLLDYHYNNTRLHTDESIDRMSLLIKTILNVEINQLLKHQPVTDDSLSNLAPLLYQLQKNLSIQMIQLVANPSLLVDDDDKHQSTKMIQKPNLKFILKILNLFLLLLTESFARKQIDIDFLVPIVFPTILIEYLFDLFLLCPMHQTKIIILRLFIALIQTSQQLQLSKSVRNFFFHLFTQLPSDSTSISNPTLKTFQITILDLVYLLSERYKNDLIDYNFSQSFHNLLNFLDTVNALNNRTKRTTFPELFIFNGDFQFTRDELEQSQHYFDMTADFQLIDYINQHLLTNQSFTTLITSLPTDTTLNSTHYKNYPSLWHIRARCIQTRVKFFFLFSVSAEKLVSIVDLSLPIGQSFLTDKFRSARSYVLRTTKFQLLNSTLIVTELPSEDNIPSINFDTIQASTTNTKTMFYQAYVQLHPNAHILFRRQDERLWRAQYLAMHSTDAGGPYRDSITCLCADICSERLPLFILCPNGRMNDGLNRDRWIPNVFPPNNSIPNDIKKQYRFVGQLLGMAIRKKFYLDLKFPTFLWKQLVKDEVTMEDIFAIDIQSFTLINEMEKTFHSADPENDALTDILEELRFEAVSASGQTFELIPGGRNIPITLQNLKEYCSSYRQYRLQEFSRQIEYIRQGLHSVIPGFFVSLFTARELEEAVCGKGTTNIELLKCNTTYGGSFHSTSRCIQHFWTVLSTKFTEEQKKLFLKFVWGRSTLPNRHEDFTSKFIISPFTVSNGHIDGALPRAHTCSFTLDLPDYSSVDIMYDRLNYAITNCSSIDGDGNMNGMPVILDSD</sequence>
<dbReference type="Gene3D" id="3.30.2160.10">
    <property type="entry name" value="Hect, E3 ligase catalytic domain"/>
    <property type="match status" value="1"/>
</dbReference>
<feature type="active site" description="Glycyl thioester intermediate" evidence="2">
    <location>
        <position position="2996"/>
    </location>
</feature>
<evidence type="ECO:0000313" key="6">
    <source>
        <dbReference type="EMBL" id="CAF1183996.1"/>
    </source>
</evidence>
<dbReference type="PROSITE" id="PS50237">
    <property type="entry name" value="HECT"/>
    <property type="match status" value="1"/>
</dbReference>
<dbReference type="GO" id="GO:0004842">
    <property type="term" value="F:ubiquitin-protein transferase activity"/>
    <property type="evidence" value="ECO:0007669"/>
    <property type="project" value="InterPro"/>
</dbReference>
<evidence type="ECO:0000313" key="7">
    <source>
        <dbReference type="Proteomes" id="UP000663832"/>
    </source>
</evidence>
<dbReference type="InterPro" id="IPR000569">
    <property type="entry name" value="HECT_dom"/>
</dbReference>
<dbReference type="SUPFAM" id="SSF49899">
    <property type="entry name" value="Concanavalin A-like lectins/glucanases"/>
    <property type="match status" value="2"/>
</dbReference>
<dbReference type="OrthoDB" id="8068875at2759"/>
<evidence type="ECO:0000313" key="5">
    <source>
        <dbReference type="EMBL" id="CAF1134425.1"/>
    </source>
</evidence>
<dbReference type="SMART" id="SM00119">
    <property type="entry name" value="HECTc"/>
    <property type="match status" value="1"/>
</dbReference>
<dbReference type="PANTHER" id="PTHR46654:SF1">
    <property type="entry name" value="E3 UBIQUITIN-PROTEIN LIGASE HECTD3"/>
    <property type="match status" value="1"/>
</dbReference>
<name>A0A814V4C4_9BILA</name>
<dbReference type="EMBL" id="CAJNOI010000152">
    <property type="protein sequence ID" value="CAF1134425.1"/>
    <property type="molecule type" value="Genomic_DNA"/>
</dbReference>
<dbReference type="Gene3D" id="3.30.2410.10">
    <property type="entry name" value="Hect, E3 ligase catalytic domain"/>
    <property type="match status" value="1"/>
</dbReference>
<proteinExistence type="predicted"/>
<feature type="domain" description="HECT" evidence="4">
    <location>
        <begin position="2673"/>
        <end position="3029"/>
    </location>
</feature>
<feature type="region of interest" description="Disordered" evidence="3">
    <location>
        <begin position="141"/>
        <end position="160"/>
    </location>
</feature>
<evidence type="ECO:0000256" key="1">
    <source>
        <dbReference type="ARBA" id="ARBA00022786"/>
    </source>
</evidence>
<organism evidence="6 7">
    <name type="scientific">Adineta steineri</name>
    <dbReference type="NCBI Taxonomy" id="433720"/>
    <lineage>
        <taxon>Eukaryota</taxon>
        <taxon>Metazoa</taxon>
        <taxon>Spiralia</taxon>
        <taxon>Gnathifera</taxon>
        <taxon>Rotifera</taxon>
        <taxon>Eurotatoria</taxon>
        <taxon>Bdelloidea</taxon>
        <taxon>Adinetida</taxon>
        <taxon>Adinetidae</taxon>
        <taxon>Adineta</taxon>
    </lineage>
</organism>
<dbReference type="SUPFAM" id="SSF56204">
    <property type="entry name" value="Hect, E3 ligase catalytic domain"/>
    <property type="match status" value="1"/>
</dbReference>
<comment type="caution">
    <text evidence="6">The sequence shown here is derived from an EMBL/GenBank/DDBJ whole genome shotgun (WGS) entry which is preliminary data.</text>
</comment>
<gene>
    <name evidence="5" type="ORF">BJG266_LOCUS23189</name>
    <name evidence="6" type="ORF">QVE165_LOCUS24849</name>
</gene>
<dbReference type="InterPro" id="IPR013320">
    <property type="entry name" value="ConA-like_dom_sf"/>
</dbReference>
<keyword evidence="1 2" id="KW-0833">Ubl conjugation pathway</keyword>